<dbReference type="AlphaFoldDB" id="F4P260"/>
<evidence type="ECO:0000259" key="11">
    <source>
        <dbReference type="PROSITE" id="PS51677"/>
    </source>
</evidence>
<evidence type="ECO:0000256" key="9">
    <source>
        <dbReference type="SAM" id="SignalP"/>
    </source>
</evidence>
<evidence type="ECO:0000256" key="6">
    <source>
        <dbReference type="ARBA" id="ARBA00023277"/>
    </source>
</evidence>
<dbReference type="GO" id="GO:0046872">
    <property type="term" value="F:metal ion binding"/>
    <property type="evidence" value="ECO:0007669"/>
    <property type="project" value="UniProtKB-KW"/>
</dbReference>
<dbReference type="InterPro" id="IPR002509">
    <property type="entry name" value="NODB_dom"/>
</dbReference>
<keyword evidence="13" id="KW-1185">Reference proteome</keyword>
<dbReference type="RefSeq" id="XP_006678804.1">
    <property type="nucleotide sequence ID" value="XM_006678741.1"/>
</dbReference>
<name>F4P260_BATDJ</name>
<dbReference type="SMART" id="SM00270">
    <property type="entry name" value="ChtBD1"/>
    <property type="match status" value="3"/>
</dbReference>
<comment type="caution">
    <text evidence="7">Lacks conserved residue(s) required for the propagation of feature annotation.</text>
</comment>
<feature type="domain" description="NodB homology" evidence="11">
    <location>
        <begin position="331"/>
        <end position="526"/>
    </location>
</feature>
<dbReference type="SUPFAM" id="SSF57016">
    <property type="entry name" value="Plant lectins/antimicrobial peptides"/>
    <property type="match status" value="3"/>
</dbReference>
<dbReference type="HOGENOM" id="CLU_615351_0_0_1"/>
<feature type="disulfide bond" evidence="7">
    <location>
        <begin position="217"/>
        <end position="231"/>
    </location>
</feature>
<dbReference type="Gene3D" id="3.30.60.10">
    <property type="entry name" value="Endochitinase-like"/>
    <property type="match status" value="3"/>
</dbReference>
<evidence type="ECO:0000256" key="7">
    <source>
        <dbReference type="PROSITE-ProRule" id="PRU00261"/>
    </source>
</evidence>
<dbReference type="InterPro" id="IPR001002">
    <property type="entry name" value="Chitin-bd_1"/>
</dbReference>
<dbReference type="GO" id="GO:0016810">
    <property type="term" value="F:hydrolase activity, acting on carbon-nitrogen (but not peptide) bonds"/>
    <property type="evidence" value="ECO:0007669"/>
    <property type="project" value="InterPro"/>
</dbReference>
<feature type="domain" description="Chitin-binding type-1" evidence="10">
    <location>
        <begin position="202"/>
        <end position="244"/>
    </location>
</feature>
<reference evidence="12 13" key="1">
    <citation type="submission" date="2009-12" db="EMBL/GenBank/DDBJ databases">
        <title>The draft genome of Batrachochytrium dendrobatidis.</title>
        <authorList>
            <consortium name="US DOE Joint Genome Institute (JGI-PGF)"/>
            <person name="Kuo A."/>
            <person name="Salamov A."/>
            <person name="Schmutz J."/>
            <person name="Lucas S."/>
            <person name="Pitluck S."/>
            <person name="Rosenblum E."/>
            <person name="Stajich J."/>
            <person name="Eisen M."/>
            <person name="Grigoriev I.V."/>
        </authorList>
    </citation>
    <scope>NUCLEOTIDE SEQUENCE [LARGE SCALE GENOMIC DNA]</scope>
    <source>
        <strain evidence="13">JAM81 / FGSC 10211</strain>
    </source>
</reference>
<feature type="disulfide bond" evidence="7">
    <location>
        <begin position="53"/>
        <end position="65"/>
    </location>
</feature>
<evidence type="ECO:0000256" key="8">
    <source>
        <dbReference type="SAM" id="MobiDB-lite"/>
    </source>
</evidence>
<keyword evidence="7" id="KW-1015">Disulfide bond</keyword>
<dbReference type="CDD" id="cd00035">
    <property type="entry name" value="ChtBD1"/>
    <property type="match status" value="2"/>
</dbReference>
<dbReference type="Pfam" id="PF01522">
    <property type="entry name" value="Polysacc_deac_1"/>
    <property type="match status" value="1"/>
</dbReference>
<dbReference type="GO" id="GO:0008061">
    <property type="term" value="F:chitin binding"/>
    <property type="evidence" value="ECO:0007669"/>
    <property type="project" value="UniProtKB-UniRule"/>
</dbReference>
<dbReference type="EMBL" id="GL882883">
    <property type="protein sequence ID" value="EGF81060.1"/>
    <property type="molecule type" value="Genomic_DNA"/>
</dbReference>
<keyword evidence="6" id="KW-0119">Carbohydrate metabolism</keyword>
<feature type="disulfide bond" evidence="7">
    <location>
        <begin position="275"/>
        <end position="289"/>
    </location>
</feature>
<evidence type="ECO:0000256" key="3">
    <source>
        <dbReference type="ARBA" id="ARBA00022723"/>
    </source>
</evidence>
<proteinExistence type="predicted"/>
<evidence type="ECO:0000313" key="12">
    <source>
        <dbReference type="EMBL" id="EGF81060.1"/>
    </source>
</evidence>
<evidence type="ECO:0000259" key="10">
    <source>
        <dbReference type="PROSITE" id="PS50941"/>
    </source>
</evidence>
<feature type="disulfide bond" evidence="7">
    <location>
        <begin position="58"/>
        <end position="72"/>
    </location>
</feature>
<feature type="region of interest" description="Disordered" evidence="8">
    <location>
        <begin position="139"/>
        <end position="166"/>
    </location>
</feature>
<evidence type="ECO:0008006" key="14">
    <source>
        <dbReference type="Google" id="ProtNLM"/>
    </source>
</evidence>
<evidence type="ECO:0000313" key="13">
    <source>
        <dbReference type="Proteomes" id="UP000007241"/>
    </source>
</evidence>
<dbReference type="SUPFAM" id="SSF88713">
    <property type="entry name" value="Glycoside hydrolase/deacetylase"/>
    <property type="match status" value="1"/>
</dbReference>
<protein>
    <recommendedName>
        <fullName evidence="14">NodB homology domain-containing protein</fullName>
    </recommendedName>
</protein>
<keyword evidence="5" id="KW-0378">Hydrolase</keyword>
<feature type="disulfide bond" evidence="7">
    <location>
        <begin position="270"/>
        <end position="282"/>
    </location>
</feature>
<comment type="cofactor">
    <cofactor evidence="1">
        <name>Co(2+)</name>
        <dbReference type="ChEBI" id="CHEBI:48828"/>
    </cofactor>
</comment>
<keyword evidence="4 9" id="KW-0732">Signal</keyword>
<keyword evidence="2 7" id="KW-0147">Chitin-binding</keyword>
<dbReference type="Gene3D" id="3.20.20.370">
    <property type="entry name" value="Glycoside hydrolase/deacetylase"/>
    <property type="match status" value="1"/>
</dbReference>
<evidence type="ECO:0000256" key="2">
    <source>
        <dbReference type="ARBA" id="ARBA00022669"/>
    </source>
</evidence>
<dbReference type="PROSITE" id="PS50941">
    <property type="entry name" value="CHIT_BIND_I_2"/>
    <property type="match status" value="3"/>
</dbReference>
<feature type="signal peptide" evidence="9">
    <location>
        <begin position="1"/>
        <end position="19"/>
    </location>
</feature>
<organism evidence="12 13">
    <name type="scientific">Batrachochytrium dendrobatidis (strain JAM81 / FGSC 10211)</name>
    <name type="common">Frog chytrid fungus</name>
    <dbReference type="NCBI Taxonomy" id="684364"/>
    <lineage>
        <taxon>Eukaryota</taxon>
        <taxon>Fungi</taxon>
        <taxon>Fungi incertae sedis</taxon>
        <taxon>Chytridiomycota</taxon>
        <taxon>Chytridiomycota incertae sedis</taxon>
        <taxon>Chytridiomycetes</taxon>
        <taxon>Rhizophydiales</taxon>
        <taxon>Rhizophydiales incertae sedis</taxon>
        <taxon>Batrachochytrium</taxon>
    </lineage>
</organism>
<dbReference type="InterPro" id="IPR011330">
    <property type="entry name" value="Glyco_hydro/deAcase_b/a-brl"/>
</dbReference>
<accession>F4P260</accession>
<feature type="disulfide bond" evidence="7">
    <location>
        <begin position="212"/>
        <end position="224"/>
    </location>
</feature>
<keyword evidence="3" id="KW-0479">Metal-binding</keyword>
<dbReference type="InterPro" id="IPR036861">
    <property type="entry name" value="Endochitinase-like_sf"/>
</dbReference>
<dbReference type="PANTHER" id="PTHR46471">
    <property type="entry name" value="CHITIN DEACETYLASE"/>
    <property type="match status" value="1"/>
</dbReference>
<sequence>MIMLKASVLAVVAVCSVQAASKRTSSLSTTKSGLLSLPVSRNLKCGPKAKTVCPGSLCCSKNGVCSRSASACGVGCQKKYGHCAAKKATQLGASSTKAQKGVTKKSALKKYTLKKSTVTKKAVTKKAVAKKAVAKKAAAKKTTAAPKKTAAKKTTKKTAAAPKKSAAKKAVAKKAIAKKVASVQKAAPATKLTDWTKVLSKTGQCGPKHGRCKGSLCCSEYGYCGSDVSHCVSQCNPLYGECGKTLSPAVKALLTKSGDKRCGRQYNKVCSKGFCCSRDGQCGTSTSHCGIGCQGLFGICKPPITKLPAPVPAHPSHKNYLGAHTRCVNPGQIAITFEGGTDSGNVPKVLDALKSAGVRATFFVNGFNANNMHYDGARNIVKRIYSEGHQVGSGTLCHSKLSQLSPLDISLEMSNNDWMIQQTIGLSPVYMRTPHNEQGPKVIKQLVGMGYVVVSHNVDSGDSDIDGAGNPGTQAVIEFDKSISHHRGASPKTHSFITLHNEWVENGHSGIQAIVQKYRKLGYTFVTVGECLGQPNPKSWYRVRDFKKLA</sequence>
<evidence type="ECO:0000256" key="1">
    <source>
        <dbReference type="ARBA" id="ARBA00001941"/>
    </source>
</evidence>
<dbReference type="GO" id="GO:0005975">
    <property type="term" value="P:carbohydrate metabolic process"/>
    <property type="evidence" value="ECO:0007669"/>
    <property type="project" value="InterPro"/>
</dbReference>
<dbReference type="STRING" id="684364.F4P260"/>
<dbReference type="GeneID" id="18243045"/>
<feature type="domain" description="Chitin-binding type-1" evidence="10">
    <location>
        <begin position="42"/>
        <end position="85"/>
    </location>
</feature>
<gene>
    <name evidence="12" type="ORF">BATDEDRAFT_88161</name>
</gene>
<dbReference type="Proteomes" id="UP000007241">
    <property type="component" value="Unassembled WGS sequence"/>
</dbReference>
<evidence type="ECO:0000256" key="4">
    <source>
        <dbReference type="ARBA" id="ARBA00022729"/>
    </source>
</evidence>
<evidence type="ECO:0000256" key="5">
    <source>
        <dbReference type="ARBA" id="ARBA00022801"/>
    </source>
</evidence>
<dbReference type="InParanoid" id="F4P260"/>
<dbReference type="OrthoDB" id="2124814at2759"/>
<feature type="chain" id="PRO_5003312551" description="NodB homology domain-containing protein" evidence="9">
    <location>
        <begin position="20"/>
        <end position="550"/>
    </location>
</feature>
<dbReference type="PANTHER" id="PTHR46471:SF2">
    <property type="entry name" value="CHITIN DEACETYLASE-RELATED"/>
    <property type="match status" value="1"/>
</dbReference>
<dbReference type="PROSITE" id="PS51677">
    <property type="entry name" value="NODB"/>
    <property type="match status" value="1"/>
</dbReference>
<feature type="domain" description="Chitin-binding type-1" evidence="10">
    <location>
        <begin position="259"/>
        <end position="302"/>
    </location>
</feature>